<gene>
    <name evidence="1" type="ORF">GCM10008939_06620</name>
</gene>
<reference evidence="1" key="2">
    <citation type="submission" date="2020-09" db="EMBL/GenBank/DDBJ databases">
        <authorList>
            <person name="Sun Q."/>
            <person name="Ohkuma M."/>
        </authorList>
    </citation>
    <scope>NUCLEOTIDE SEQUENCE</scope>
    <source>
        <strain evidence="1">JCM 14371</strain>
    </source>
</reference>
<accession>A0A917P7C9</accession>
<comment type="caution">
    <text evidence="1">The sequence shown here is derived from an EMBL/GenBank/DDBJ whole genome shotgun (WGS) entry which is preliminary data.</text>
</comment>
<evidence type="ECO:0000313" key="1">
    <source>
        <dbReference type="EMBL" id="GGJ65370.1"/>
    </source>
</evidence>
<evidence type="ECO:0000313" key="2">
    <source>
        <dbReference type="Proteomes" id="UP000635726"/>
    </source>
</evidence>
<dbReference type="AlphaFoldDB" id="A0A917P7C9"/>
<dbReference type="Proteomes" id="UP000635726">
    <property type="component" value="Unassembled WGS sequence"/>
</dbReference>
<name>A0A917P7C9_9DEIO</name>
<sequence>MAVQITSGFSAAAARVAQARQQYQALMTAELATVRDEVEHIAIAGTRAGVYDTPPGRYIRTDALLGGVYARPIRAGGTFGIEVGNRAAHATNVEWGSMGEQQSPEELRALSEALPGVGVLYLGRSGAEWRKPNPAITRASVVAGHLLVRAHARALAQAHR</sequence>
<dbReference type="EMBL" id="BMOE01000001">
    <property type="protein sequence ID" value="GGJ65370.1"/>
    <property type="molecule type" value="Genomic_DNA"/>
</dbReference>
<keyword evidence="2" id="KW-1185">Reference proteome</keyword>
<dbReference type="RefSeq" id="WP_188960762.1">
    <property type="nucleotide sequence ID" value="NZ_BMOE01000001.1"/>
</dbReference>
<reference evidence="1" key="1">
    <citation type="journal article" date="2014" name="Int. J. Syst. Evol. Microbiol.">
        <title>Complete genome sequence of Corynebacterium casei LMG S-19264T (=DSM 44701T), isolated from a smear-ripened cheese.</title>
        <authorList>
            <consortium name="US DOE Joint Genome Institute (JGI-PGF)"/>
            <person name="Walter F."/>
            <person name="Albersmeier A."/>
            <person name="Kalinowski J."/>
            <person name="Ruckert C."/>
        </authorList>
    </citation>
    <scope>NUCLEOTIDE SEQUENCE</scope>
    <source>
        <strain evidence="1">JCM 14371</strain>
    </source>
</reference>
<organism evidence="1 2">
    <name type="scientific">Deinococcus aquiradiocola</name>
    <dbReference type="NCBI Taxonomy" id="393059"/>
    <lineage>
        <taxon>Bacteria</taxon>
        <taxon>Thermotogati</taxon>
        <taxon>Deinococcota</taxon>
        <taxon>Deinococci</taxon>
        <taxon>Deinococcales</taxon>
        <taxon>Deinococcaceae</taxon>
        <taxon>Deinococcus</taxon>
    </lineage>
</organism>
<protein>
    <submittedName>
        <fullName evidence="1">Uncharacterized protein</fullName>
    </submittedName>
</protein>
<proteinExistence type="predicted"/>